<dbReference type="PANTHER" id="PTHR46193:SF18">
    <property type="entry name" value="HEXITOL PHOSPHATASE B"/>
    <property type="match status" value="1"/>
</dbReference>
<reference evidence="6 7" key="1">
    <citation type="submission" date="2018-06" db="EMBL/GenBank/DDBJ databases">
        <title>Genomic Encyclopedia of Type Strains, Phase IV (KMG-IV): sequencing the most valuable type-strain genomes for metagenomic binning, comparative biology and taxonomic classification.</title>
        <authorList>
            <person name="Goeker M."/>
        </authorList>
    </citation>
    <scope>NUCLEOTIDE SEQUENCE [LARGE SCALE GENOMIC DNA]</scope>
    <source>
        <strain evidence="6 7">DSM 24875</strain>
    </source>
</reference>
<evidence type="ECO:0000256" key="1">
    <source>
        <dbReference type="ARBA" id="ARBA00001946"/>
    </source>
</evidence>
<dbReference type="Gene3D" id="3.40.50.1000">
    <property type="entry name" value="HAD superfamily/HAD-like"/>
    <property type="match status" value="1"/>
</dbReference>
<comment type="similarity">
    <text evidence="2">Belongs to the HAD-like hydrolase superfamily. CbbY/CbbZ/Gph/YieH family.</text>
</comment>
<dbReference type="PANTHER" id="PTHR46193">
    <property type="entry name" value="6-PHOSPHOGLUCONATE PHOSPHATASE"/>
    <property type="match status" value="1"/>
</dbReference>
<accession>A0A366FTV6</accession>
<evidence type="ECO:0000256" key="2">
    <source>
        <dbReference type="ARBA" id="ARBA00006171"/>
    </source>
</evidence>
<dbReference type="NCBIfam" id="TIGR01509">
    <property type="entry name" value="HAD-SF-IA-v3"/>
    <property type="match status" value="1"/>
</dbReference>
<dbReference type="SUPFAM" id="SSF56784">
    <property type="entry name" value="HAD-like"/>
    <property type="match status" value="1"/>
</dbReference>
<dbReference type="Gene3D" id="1.10.150.240">
    <property type="entry name" value="Putative phosphatase, domain 2"/>
    <property type="match status" value="1"/>
</dbReference>
<dbReference type="InterPro" id="IPR006439">
    <property type="entry name" value="HAD-SF_hydro_IA"/>
</dbReference>
<dbReference type="AlphaFoldDB" id="A0A366FTV6"/>
<dbReference type="GO" id="GO:0046872">
    <property type="term" value="F:metal ion binding"/>
    <property type="evidence" value="ECO:0007669"/>
    <property type="project" value="UniProtKB-KW"/>
</dbReference>
<dbReference type="CDD" id="cd07505">
    <property type="entry name" value="HAD_BPGM-like"/>
    <property type="match status" value="1"/>
</dbReference>
<name>A0A366FTV6_9HYPH</name>
<protein>
    <submittedName>
        <fullName evidence="6">HAD superfamily hydrolase (TIGR01509 family)</fullName>
    </submittedName>
</protein>
<evidence type="ECO:0000256" key="4">
    <source>
        <dbReference type="ARBA" id="ARBA00022842"/>
    </source>
</evidence>
<dbReference type="Pfam" id="PF00702">
    <property type="entry name" value="Hydrolase"/>
    <property type="match status" value="1"/>
</dbReference>
<evidence type="ECO:0000313" key="7">
    <source>
        <dbReference type="Proteomes" id="UP000253529"/>
    </source>
</evidence>
<sequence>MDSEQVHHRALVDALRGWGIEAPDDLQRELIGLAMADTFARVRGRFARLPDYDEFVAAKSRAYLARAKDLKMRPGAAAAFDWLSRRRTPQALVSNSARALLDANLRAVGLFEADLITVSRDDVDRGKPDPEPYLRAAERLRIPPGECLVIEDSPPGVASGLAAGMTVLAWPEPDRCDLAFPPGATLAPPDALISRVRDLFAG</sequence>
<evidence type="ECO:0000256" key="5">
    <source>
        <dbReference type="ARBA" id="ARBA00023277"/>
    </source>
</evidence>
<dbReference type="InterPro" id="IPR023198">
    <property type="entry name" value="PGP-like_dom2"/>
</dbReference>
<dbReference type="InterPro" id="IPR051600">
    <property type="entry name" value="Beta-PGM-like"/>
</dbReference>
<keyword evidence="4" id="KW-0460">Magnesium</keyword>
<keyword evidence="3" id="KW-0479">Metal-binding</keyword>
<comment type="cofactor">
    <cofactor evidence="1">
        <name>Mg(2+)</name>
        <dbReference type="ChEBI" id="CHEBI:18420"/>
    </cofactor>
</comment>
<keyword evidence="6" id="KW-0378">Hydrolase</keyword>
<dbReference type="EMBL" id="QNRK01000001">
    <property type="protein sequence ID" value="RBP18112.1"/>
    <property type="molecule type" value="Genomic_DNA"/>
</dbReference>
<proteinExistence type="inferred from homology"/>
<gene>
    <name evidence="6" type="ORF">DFR50_10154</name>
</gene>
<evidence type="ECO:0000313" key="6">
    <source>
        <dbReference type="EMBL" id="RBP18112.1"/>
    </source>
</evidence>
<organism evidence="6 7">
    <name type="scientific">Roseiarcus fermentans</name>
    <dbReference type="NCBI Taxonomy" id="1473586"/>
    <lineage>
        <taxon>Bacteria</taxon>
        <taxon>Pseudomonadati</taxon>
        <taxon>Pseudomonadota</taxon>
        <taxon>Alphaproteobacteria</taxon>
        <taxon>Hyphomicrobiales</taxon>
        <taxon>Roseiarcaceae</taxon>
        <taxon>Roseiarcus</taxon>
    </lineage>
</organism>
<keyword evidence="5" id="KW-0119">Carbohydrate metabolism</keyword>
<dbReference type="GO" id="GO:0016787">
    <property type="term" value="F:hydrolase activity"/>
    <property type="evidence" value="ECO:0007669"/>
    <property type="project" value="UniProtKB-KW"/>
</dbReference>
<evidence type="ECO:0000256" key="3">
    <source>
        <dbReference type="ARBA" id="ARBA00022723"/>
    </source>
</evidence>
<dbReference type="InterPro" id="IPR036412">
    <property type="entry name" value="HAD-like_sf"/>
</dbReference>
<dbReference type="Proteomes" id="UP000253529">
    <property type="component" value="Unassembled WGS sequence"/>
</dbReference>
<keyword evidence="7" id="KW-1185">Reference proteome</keyword>
<dbReference type="InterPro" id="IPR023214">
    <property type="entry name" value="HAD_sf"/>
</dbReference>
<comment type="caution">
    <text evidence="6">The sequence shown here is derived from an EMBL/GenBank/DDBJ whole genome shotgun (WGS) entry which is preliminary data.</text>
</comment>